<dbReference type="IntAct" id="A0A1I9GFB9">
    <property type="interactions" value="1"/>
</dbReference>
<sequence length="115" mass="12414">MSSPSSPFREQSFLCAAGDAGEESRVQVLKNEVRRGSPVLLGWVEQAYADKCVCGPSAPPAPTPPSLSQRVMCNDLFKVNPFQLQQFRADPSTASLLLCPGGLDHKLNLRGKAWG</sequence>
<protein>
    <submittedName>
        <fullName evidence="1">TGF-b1-induced anti-apoptotic factor 1</fullName>
    </submittedName>
</protein>
<comment type="interaction">
    <interactant intactId="EBI-21016230">
        <id>A0A1I9GFB9</id>
    </interactant>
    <interactant intactId="EBI-78814">
        <id>P12023</id>
        <label>App</label>
    </interactant>
    <organismsDiffer>false</organismsDiffer>
    <experiments>2</experiments>
</comment>
<accession>A0A1I9GFB9</accession>
<reference evidence="1" key="1">
    <citation type="journal article" date="1998" name="Biochem. Biophys. Res. Commun.">
        <title>Cloning and characterization of a novel transforming growth factor-beta1-induced TIAF1 protein that inhibits tumor necrosis factor cytotoxicity.</title>
        <authorList>
            <person name="Chang N.S."/>
            <person name="Mattison J."/>
            <person name="Cao H."/>
            <person name="Pratt N."/>
            <person name="Zhao Y."/>
            <person name="Lee C."/>
        </authorList>
    </citation>
    <scope>NUCLEOTIDE SEQUENCE</scope>
</reference>
<dbReference type="EMBL" id="AF104984">
    <property type="protein sequence ID" value="AAD04171.1"/>
    <property type="molecule type" value="mRNA"/>
</dbReference>
<evidence type="ECO:0000313" key="1">
    <source>
        <dbReference type="EMBL" id="AAD04171.1"/>
    </source>
</evidence>
<name>A0A1I9GFB9_MOUSE</name>
<organism evidence="1">
    <name type="scientific">Mus musculus</name>
    <name type="common">Mouse</name>
    <dbReference type="NCBI Taxonomy" id="10090"/>
    <lineage>
        <taxon>Eukaryota</taxon>
        <taxon>Metazoa</taxon>
        <taxon>Chordata</taxon>
        <taxon>Craniata</taxon>
        <taxon>Vertebrata</taxon>
        <taxon>Euteleostomi</taxon>
        <taxon>Mammalia</taxon>
        <taxon>Eutheria</taxon>
        <taxon>Euarchontoglires</taxon>
        <taxon>Glires</taxon>
        <taxon>Rodentia</taxon>
        <taxon>Myomorpha</taxon>
        <taxon>Muroidea</taxon>
        <taxon>Muridae</taxon>
        <taxon>Murinae</taxon>
        <taxon>Mus</taxon>
        <taxon>Mus</taxon>
    </lineage>
</organism>
<reference evidence="1" key="2">
    <citation type="submission" date="2016-11" db="EMBL/GenBank/DDBJ databases">
        <authorList>
            <person name="Jaros S."/>
            <person name="Januszkiewicz K."/>
            <person name="Wedrychowicz H."/>
        </authorList>
    </citation>
    <scope>NUCLEOTIDE SEQUENCE</scope>
</reference>
<proteinExistence type="evidence at protein level"/>
<dbReference type="AlphaFoldDB" id="A0A1I9GFB9"/>